<dbReference type="RefSeq" id="WP_089522942.1">
    <property type="nucleotide sequence ID" value="NZ_NMUQ01000001.1"/>
</dbReference>
<protein>
    <recommendedName>
        <fullName evidence="4">DUF4830 domain-containing protein</fullName>
    </recommendedName>
</protein>
<feature type="transmembrane region" description="Helical" evidence="1">
    <location>
        <begin position="12"/>
        <end position="30"/>
    </location>
</feature>
<dbReference type="Proteomes" id="UP000215145">
    <property type="component" value="Unassembled WGS sequence"/>
</dbReference>
<gene>
    <name evidence="2" type="ORF">CGZ75_03805</name>
</gene>
<evidence type="ECO:0000256" key="1">
    <source>
        <dbReference type="SAM" id="Phobius"/>
    </source>
</evidence>
<evidence type="ECO:0000313" key="2">
    <source>
        <dbReference type="EMBL" id="OXM15852.1"/>
    </source>
</evidence>
<dbReference type="OrthoDB" id="6443639at2"/>
<keyword evidence="1" id="KW-0472">Membrane</keyword>
<sequence length="169" mass="19831">MKKVLKRLTRLLFFAVIAMMIALIPDIYHYNTIRVGTLKAAQFEERLLERAKRNEPMRLVELTPFQWDRMVVMGPYTSRDMMEELKGVQWTTARTYFGYRMEKEFLLGCEMCYDSLNKLVFLKGDRVMADVTLDSWDLDFTGIKTVIREQDPVFAKLSAQEPRVKLMGA</sequence>
<accession>A0A229P0Y1</accession>
<reference evidence="2 3" key="1">
    <citation type="submission" date="2017-07" db="EMBL/GenBank/DDBJ databases">
        <title>Paenibacillus herberti R33 genome sequencing and assembly.</title>
        <authorList>
            <person name="Su W."/>
        </authorList>
    </citation>
    <scope>NUCLEOTIDE SEQUENCE [LARGE SCALE GENOMIC DNA]</scope>
    <source>
        <strain evidence="2 3">R33</strain>
    </source>
</reference>
<name>A0A229P0Y1_9BACL</name>
<organism evidence="2 3">
    <name type="scientific">Paenibacillus herberti</name>
    <dbReference type="NCBI Taxonomy" id="1619309"/>
    <lineage>
        <taxon>Bacteria</taxon>
        <taxon>Bacillati</taxon>
        <taxon>Bacillota</taxon>
        <taxon>Bacilli</taxon>
        <taxon>Bacillales</taxon>
        <taxon>Paenibacillaceae</taxon>
        <taxon>Paenibacillus</taxon>
    </lineage>
</organism>
<dbReference type="EMBL" id="NMUQ01000001">
    <property type="protein sequence ID" value="OXM15852.1"/>
    <property type="molecule type" value="Genomic_DNA"/>
</dbReference>
<proteinExistence type="predicted"/>
<keyword evidence="1" id="KW-1133">Transmembrane helix</keyword>
<dbReference type="AlphaFoldDB" id="A0A229P0Y1"/>
<comment type="caution">
    <text evidence="2">The sequence shown here is derived from an EMBL/GenBank/DDBJ whole genome shotgun (WGS) entry which is preliminary data.</text>
</comment>
<evidence type="ECO:0000313" key="3">
    <source>
        <dbReference type="Proteomes" id="UP000215145"/>
    </source>
</evidence>
<keyword evidence="1" id="KW-0812">Transmembrane</keyword>
<keyword evidence="3" id="KW-1185">Reference proteome</keyword>
<evidence type="ECO:0008006" key="4">
    <source>
        <dbReference type="Google" id="ProtNLM"/>
    </source>
</evidence>